<name>A0A329CKS6_9BURK</name>
<gene>
    <name evidence="1" type="ORF">BX591_1062</name>
</gene>
<evidence type="ECO:0000313" key="1">
    <source>
        <dbReference type="EMBL" id="RAS34321.1"/>
    </source>
</evidence>
<evidence type="ECO:0000313" key="2">
    <source>
        <dbReference type="Proteomes" id="UP000248918"/>
    </source>
</evidence>
<reference evidence="1 2" key="1">
    <citation type="submission" date="2018-06" db="EMBL/GenBank/DDBJ databases">
        <title>Genomic Encyclopedia of Type Strains, Phase III (KMG-III): the genomes of soil and plant-associated and newly described type strains.</title>
        <authorList>
            <person name="Whitman W."/>
        </authorList>
    </citation>
    <scope>NUCLEOTIDE SEQUENCE [LARGE SCALE GENOMIC DNA]</scope>
    <source>
        <strain evidence="1 2">LMG 23644</strain>
    </source>
</reference>
<organism evidence="1 2">
    <name type="scientific">Paraburkholderia bryophila</name>
    <dbReference type="NCBI Taxonomy" id="420952"/>
    <lineage>
        <taxon>Bacteria</taxon>
        <taxon>Pseudomonadati</taxon>
        <taxon>Pseudomonadota</taxon>
        <taxon>Betaproteobacteria</taxon>
        <taxon>Burkholderiales</taxon>
        <taxon>Burkholderiaceae</taxon>
        <taxon>Paraburkholderia</taxon>
    </lineage>
</organism>
<protein>
    <submittedName>
        <fullName evidence="1">Uncharacterized protein</fullName>
    </submittedName>
</protein>
<dbReference type="AlphaFoldDB" id="A0A329CKS6"/>
<comment type="caution">
    <text evidence="1">The sequence shown here is derived from an EMBL/GenBank/DDBJ whole genome shotgun (WGS) entry which is preliminary data.</text>
</comment>
<proteinExistence type="predicted"/>
<accession>A0A329CKS6</accession>
<dbReference type="EMBL" id="QLTK01000006">
    <property type="protein sequence ID" value="RAS34321.1"/>
    <property type="molecule type" value="Genomic_DNA"/>
</dbReference>
<sequence length="70" mass="8011">MRSSALSNSARFLSLPLFLARLLVLASKWQAPATFAWWTTLRTFHCQKAREDYMLDSAHLFAFLGSQVPH</sequence>
<dbReference type="Proteomes" id="UP000248918">
    <property type="component" value="Unassembled WGS sequence"/>
</dbReference>